<proteinExistence type="predicted"/>
<dbReference type="STRING" id="984486.A0A1E3QWI2"/>
<protein>
    <recommendedName>
        <fullName evidence="1">CREG-like beta-barrel domain-containing protein</fullName>
    </recommendedName>
</protein>
<evidence type="ECO:0000313" key="3">
    <source>
        <dbReference type="Proteomes" id="UP000094336"/>
    </source>
</evidence>
<dbReference type="Pfam" id="PF13883">
    <property type="entry name" value="CREG_beta-barrel"/>
    <property type="match status" value="1"/>
</dbReference>
<dbReference type="OrthoDB" id="2138282at2759"/>
<dbReference type="AlphaFoldDB" id="A0A1E3QWI2"/>
<gene>
    <name evidence="2" type="ORF">BABINDRAFT_170599</name>
</gene>
<dbReference type="InterPro" id="IPR012349">
    <property type="entry name" value="Split_barrel_FMN-bd"/>
</dbReference>
<dbReference type="Gene3D" id="2.30.110.10">
    <property type="entry name" value="Electron Transport, Fmn-binding Protein, Chain A"/>
    <property type="match status" value="1"/>
</dbReference>
<dbReference type="Proteomes" id="UP000094336">
    <property type="component" value="Unassembled WGS sequence"/>
</dbReference>
<reference evidence="3" key="1">
    <citation type="submission" date="2016-05" db="EMBL/GenBank/DDBJ databases">
        <title>Comparative genomics of biotechnologically important yeasts.</title>
        <authorList>
            <consortium name="DOE Joint Genome Institute"/>
            <person name="Riley R."/>
            <person name="Haridas S."/>
            <person name="Wolfe K.H."/>
            <person name="Lopes M.R."/>
            <person name="Hittinger C.T."/>
            <person name="Goker M."/>
            <person name="Salamov A."/>
            <person name="Wisecaver J."/>
            <person name="Long T.M."/>
            <person name="Aerts A.L."/>
            <person name="Barry K."/>
            <person name="Choi C."/>
            <person name="Clum A."/>
            <person name="Coughlan A.Y."/>
            <person name="Deshpande S."/>
            <person name="Douglass A.P."/>
            <person name="Hanson S.J."/>
            <person name="Klenk H.-P."/>
            <person name="Labutti K."/>
            <person name="Lapidus A."/>
            <person name="Lindquist E."/>
            <person name="Lipzen A."/>
            <person name="Meier-Kolthoff J.P."/>
            <person name="Ohm R.A."/>
            <person name="Otillar R.P."/>
            <person name="Pangilinan J."/>
            <person name="Peng Y."/>
            <person name="Rokas A."/>
            <person name="Rosa C.A."/>
            <person name="Scheuner C."/>
            <person name="Sibirny A.A."/>
            <person name="Slot J.C."/>
            <person name="Stielow J.B."/>
            <person name="Sun H."/>
            <person name="Kurtzman C.P."/>
            <person name="Blackwell M."/>
            <person name="Grigoriev I.V."/>
            <person name="Jeffries T.W."/>
        </authorList>
    </citation>
    <scope>NUCLEOTIDE SEQUENCE [LARGE SCALE GENOMIC DNA]</scope>
    <source>
        <strain evidence="3">NRRL Y-12698</strain>
    </source>
</reference>
<dbReference type="RefSeq" id="XP_018987377.1">
    <property type="nucleotide sequence ID" value="XM_019130752.1"/>
</dbReference>
<keyword evidence="3" id="KW-1185">Reference proteome</keyword>
<dbReference type="GeneID" id="30148605"/>
<evidence type="ECO:0000259" key="1">
    <source>
        <dbReference type="Pfam" id="PF13883"/>
    </source>
</evidence>
<dbReference type="EMBL" id="KV454427">
    <property type="protein sequence ID" value="ODQ82049.1"/>
    <property type="molecule type" value="Genomic_DNA"/>
</dbReference>
<dbReference type="PANTHER" id="PTHR37273:SF1">
    <property type="entry name" value="ADL397C-AP"/>
    <property type="match status" value="1"/>
</dbReference>
<sequence length="192" mass="21379">MFSQEEAAKVARTLIQRESLANVNTIYPESSPHAGVPVSFVEYYADCHHDGNPVMIVVDIGTTFRNEAKGSPLSLSVRTGDHQGNDLVNPSYPGGIIGSTAGSPRVNLRGKLHHYAKDELSEEEVQSLEQCFVKRHKDAKWWFPREGNQVHTTHWGKFMVEDVYMVGGFGDRAYIGDIDGELYRAAEEALID</sequence>
<feature type="domain" description="CREG-like beta-barrel" evidence="1">
    <location>
        <begin position="4"/>
        <end position="183"/>
    </location>
</feature>
<evidence type="ECO:0000313" key="2">
    <source>
        <dbReference type="EMBL" id="ODQ82049.1"/>
    </source>
</evidence>
<accession>A0A1E3QWI2</accession>
<dbReference type="SUPFAM" id="SSF50475">
    <property type="entry name" value="FMN-binding split barrel"/>
    <property type="match status" value="1"/>
</dbReference>
<dbReference type="PANTHER" id="PTHR37273">
    <property type="entry name" value="CHROMOSOME 8, WHOLE GENOME SHOTGUN SEQUENCE"/>
    <property type="match status" value="1"/>
</dbReference>
<name>A0A1E3QWI2_9ASCO</name>
<dbReference type="InterPro" id="IPR055343">
    <property type="entry name" value="CREG_beta-barrel"/>
</dbReference>
<organism evidence="2 3">
    <name type="scientific">Babjeviella inositovora NRRL Y-12698</name>
    <dbReference type="NCBI Taxonomy" id="984486"/>
    <lineage>
        <taxon>Eukaryota</taxon>
        <taxon>Fungi</taxon>
        <taxon>Dikarya</taxon>
        <taxon>Ascomycota</taxon>
        <taxon>Saccharomycotina</taxon>
        <taxon>Pichiomycetes</taxon>
        <taxon>Serinales incertae sedis</taxon>
        <taxon>Babjeviella</taxon>
    </lineage>
</organism>